<dbReference type="RefSeq" id="WP_152202557.1">
    <property type="nucleotide sequence ID" value="NZ_VUKF01000015.1"/>
</dbReference>
<reference evidence="7 8" key="1">
    <citation type="submission" date="2019-10" db="EMBL/GenBank/DDBJ databases">
        <title>Georgenia wutianyii sp. nov. and Georgenia yuyongxinii sp. nov. isolated from plateau pika (Ochotona curzoniae) in the Qinghai-Tibet plateau of China.</title>
        <authorList>
            <person name="Tian Z."/>
        </authorList>
    </citation>
    <scope>NUCLEOTIDE SEQUENCE [LARGE SCALE GENOMIC DNA]</scope>
    <source>
        <strain evidence="7 8">DSM 21501</strain>
    </source>
</reference>
<dbReference type="FunFam" id="3.40.50.300:FF:000425">
    <property type="entry name" value="Probable ABC transporter, ATP-binding subunit"/>
    <property type="match status" value="1"/>
</dbReference>
<dbReference type="PANTHER" id="PTHR43117:SF4">
    <property type="entry name" value="OSMOPROTECTANT IMPORT ATP-BINDING PROTEIN OSMV"/>
    <property type="match status" value="1"/>
</dbReference>
<dbReference type="AlphaFoldDB" id="A0A7J5UQ07"/>
<dbReference type="GO" id="GO:0016887">
    <property type="term" value="F:ATP hydrolysis activity"/>
    <property type="evidence" value="ECO:0007669"/>
    <property type="project" value="InterPro"/>
</dbReference>
<evidence type="ECO:0000256" key="1">
    <source>
        <dbReference type="ARBA" id="ARBA00005417"/>
    </source>
</evidence>
<dbReference type="InterPro" id="IPR003439">
    <property type="entry name" value="ABC_transporter-like_ATP-bd"/>
</dbReference>
<evidence type="ECO:0000256" key="3">
    <source>
        <dbReference type="ARBA" id="ARBA00022741"/>
    </source>
</evidence>
<comment type="similarity">
    <text evidence="1">Belongs to the ABC transporter superfamily.</text>
</comment>
<proteinExistence type="inferred from homology"/>
<dbReference type="GO" id="GO:0015418">
    <property type="term" value="F:ABC-type quaternary ammonium compound transporting activity"/>
    <property type="evidence" value="ECO:0007669"/>
    <property type="project" value="UniProtKB-EC"/>
</dbReference>
<organism evidence="7 8">
    <name type="scientific">Georgenia thermotolerans</name>
    <dbReference type="NCBI Taxonomy" id="527326"/>
    <lineage>
        <taxon>Bacteria</taxon>
        <taxon>Bacillati</taxon>
        <taxon>Actinomycetota</taxon>
        <taxon>Actinomycetes</taxon>
        <taxon>Micrococcales</taxon>
        <taxon>Bogoriellaceae</taxon>
        <taxon>Georgenia</taxon>
    </lineage>
</organism>
<dbReference type="GO" id="GO:0005524">
    <property type="term" value="F:ATP binding"/>
    <property type="evidence" value="ECO:0007669"/>
    <property type="project" value="UniProtKB-KW"/>
</dbReference>
<keyword evidence="4 7" id="KW-0067">ATP-binding</keyword>
<dbReference type="InterPro" id="IPR003593">
    <property type="entry name" value="AAA+_ATPase"/>
</dbReference>
<dbReference type="Gene3D" id="3.40.50.300">
    <property type="entry name" value="P-loop containing nucleotide triphosphate hydrolases"/>
    <property type="match status" value="1"/>
</dbReference>
<gene>
    <name evidence="7" type="ORF">GB883_08775</name>
</gene>
<evidence type="ECO:0000259" key="6">
    <source>
        <dbReference type="PROSITE" id="PS50893"/>
    </source>
</evidence>
<dbReference type="Proteomes" id="UP000451860">
    <property type="component" value="Unassembled WGS sequence"/>
</dbReference>
<dbReference type="SMART" id="SM00382">
    <property type="entry name" value="AAA"/>
    <property type="match status" value="1"/>
</dbReference>
<dbReference type="OrthoDB" id="9802264at2"/>
<dbReference type="EMBL" id="WHJE01000031">
    <property type="protein sequence ID" value="KAE8764495.1"/>
    <property type="molecule type" value="Genomic_DNA"/>
</dbReference>
<dbReference type="PROSITE" id="PS50893">
    <property type="entry name" value="ABC_TRANSPORTER_2"/>
    <property type="match status" value="1"/>
</dbReference>
<evidence type="ECO:0000313" key="7">
    <source>
        <dbReference type="EMBL" id="KAE8764495.1"/>
    </source>
</evidence>
<sequence>MPSSPEPLIRFEGAAKTYADGTVAVGGLDLDVREHELLTLVGPSGSGKSTLLRMVNRLVEPTGGRVLVAGRDVATEDPVLLRRGIGYVIQDVGLFPHRTVAQNIATVPGLLGWDRRRTQERVAELLLLVGLDPAVHGPRYPHELSGGQRQRVGVARALAANPQVMLMDEPFGAVDPEGRRALQEEFRRIHDELGTTVLLVTHDIDEAVVLGDRVAVFSQGGRLEQVDSPIRVLTQPASPFVAQFIGASSAVRLLSLTTLTPADLGGATPPAGLAADAGSRSAGAAPARPLRLGDSLEDAFAALVSSPDGTVVVADDDGAPAGTLTLAGLHAALRRSVQEEATAPAEP</sequence>
<accession>A0A7J5UQ07</accession>
<evidence type="ECO:0000256" key="4">
    <source>
        <dbReference type="ARBA" id="ARBA00022840"/>
    </source>
</evidence>
<dbReference type="SUPFAM" id="SSF52540">
    <property type="entry name" value="P-loop containing nucleoside triphosphate hydrolases"/>
    <property type="match status" value="1"/>
</dbReference>
<dbReference type="PANTHER" id="PTHR43117">
    <property type="entry name" value="OSMOPROTECTANT IMPORT ATP-BINDING PROTEIN OSMV"/>
    <property type="match status" value="1"/>
</dbReference>
<keyword evidence="8" id="KW-1185">Reference proteome</keyword>
<dbReference type="EC" id="7.6.2.9" evidence="5"/>
<evidence type="ECO:0000313" key="8">
    <source>
        <dbReference type="Proteomes" id="UP000451860"/>
    </source>
</evidence>
<comment type="caution">
    <text evidence="7">The sequence shown here is derived from an EMBL/GenBank/DDBJ whole genome shotgun (WGS) entry which is preliminary data.</text>
</comment>
<dbReference type="InterPro" id="IPR027417">
    <property type="entry name" value="P-loop_NTPase"/>
</dbReference>
<keyword evidence="3" id="KW-0547">Nucleotide-binding</keyword>
<keyword evidence="2" id="KW-0813">Transport</keyword>
<evidence type="ECO:0000256" key="2">
    <source>
        <dbReference type="ARBA" id="ARBA00022448"/>
    </source>
</evidence>
<protein>
    <recommendedName>
        <fullName evidence="5">ABC-type quaternary amine transporter</fullName>
        <ecNumber evidence="5">7.6.2.9</ecNumber>
    </recommendedName>
</protein>
<name>A0A7J5UQ07_9MICO</name>
<evidence type="ECO:0000256" key="5">
    <source>
        <dbReference type="ARBA" id="ARBA00066388"/>
    </source>
</evidence>
<dbReference type="PROSITE" id="PS00211">
    <property type="entry name" value="ABC_TRANSPORTER_1"/>
    <property type="match status" value="1"/>
</dbReference>
<feature type="domain" description="ABC transporter" evidence="6">
    <location>
        <begin position="9"/>
        <end position="245"/>
    </location>
</feature>
<dbReference type="InterPro" id="IPR017871">
    <property type="entry name" value="ABC_transporter-like_CS"/>
</dbReference>
<dbReference type="Pfam" id="PF00005">
    <property type="entry name" value="ABC_tran"/>
    <property type="match status" value="1"/>
</dbReference>